<accession>A0AAE9ZE13</accession>
<organism evidence="1 2">
    <name type="scientific">Hyphococcus flavus</name>
    <dbReference type="NCBI Taxonomy" id="1866326"/>
    <lineage>
        <taxon>Bacteria</taxon>
        <taxon>Pseudomonadati</taxon>
        <taxon>Pseudomonadota</taxon>
        <taxon>Alphaproteobacteria</taxon>
        <taxon>Parvularculales</taxon>
        <taxon>Parvularculaceae</taxon>
        <taxon>Hyphococcus</taxon>
    </lineage>
</organism>
<dbReference type="Proteomes" id="UP001214043">
    <property type="component" value="Chromosome"/>
</dbReference>
<dbReference type="KEGG" id="hfl:PUV54_12695"/>
<gene>
    <name evidence="1" type="ORF">PUV54_12695</name>
</gene>
<evidence type="ECO:0000313" key="2">
    <source>
        <dbReference type="Proteomes" id="UP001214043"/>
    </source>
</evidence>
<dbReference type="AlphaFoldDB" id="A0AAE9ZE13"/>
<proteinExistence type="predicted"/>
<protein>
    <submittedName>
        <fullName evidence="1">Uncharacterized protein</fullName>
    </submittedName>
</protein>
<name>A0AAE9ZE13_9PROT</name>
<keyword evidence="2" id="KW-1185">Reference proteome</keyword>
<sequence>MRAQKPFQAAQGSRLADYASRMGEALVRRRAELEARAARALRRKPRSRRDPNFWRI</sequence>
<reference evidence="1" key="1">
    <citation type="submission" date="2023-02" db="EMBL/GenBank/DDBJ databases">
        <title>Genome sequence of Hyphococcus flavus.</title>
        <authorList>
            <person name="Rong J.-C."/>
            <person name="Zhao Q."/>
            <person name="Yi M."/>
            <person name="Wu J.-Y."/>
        </authorList>
    </citation>
    <scope>NUCLEOTIDE SEQUENCE</scope>
    <source>
        <strain evidence="1">MCCC 1K03223</strain>
    </source>
</reference>
<dbReference type="RefSeq" id="WP_274492634.1">
    <property type="nucleotide sequence ID" value="NZ_CP118166.1"/>
</dbReference>
<evidence type="ECO:0000313" key="1">
    <source>
        <dbReference type="EMBL" id="WDI30812.1"/>
    </source>
</evidence>
<dbReference type="EMBL" id="CP118166">
    <property type="protein sequence ID" value="WDI30812.1"/>
    <property type="molecule type" value="Genomic_DNA"/>
</dbReference>